<feature type="region of interest" description="Disordered" evidence="1">
    <location>
        <begin position="1"/>
        <end position="89"/>
    </location>
</feature>
<organism evidence="2">
    <name type="scientific">Oryza sativa subsp. japonica</name>
    <name type="common">Rice</name>
    <dbReference type="NCBI Taxonomy" id="39947"/>
    <lineage>
        <taxon>Eukaryota</taxon>
        <taxon>Viridiplantae</taxon>
        <taxon>Streptophyta</taxon>
        <taxon>Embryophyta</taxon>
        <taxon>Tracheophyta</taxon>
        <taxon>Spermatophyta</taxon>
        <taxon>Magnoliopsida</taxon>
        <taxon>Liliopsida</taxon>
        <taxon>Poales</taxon>
        <taxon>Poaceae</taxon>
        <taxon>BOP clade</taxon>
        <taxon>Oryzoideae</taxon>
        <taxon>Oryzeae</taxon>
        <taxon>Oryzinae</taxon>
        <taxon>Oryza</taxon>
        <taxon>Oryza sativa</taxon>
    </lineage>
</organism>
<reference evidence="2" key="2">
    <citation type="submission" date="2005-04" db="EMBL/GenBank/DDBJ databases">
        <authorList>
            <person name="Buell C.R."/>
            <person name="Wing R.A."/>
            <person name="McCombie W.A."/>
            <person name="Ouyang S."/>
        </authorList>
    </citation>
    <scope>NUCLEOTIDE SEQUENCE</scope>
</reference>
<name>Q2R4Q4_ORYSJ</name>
<reference evidence="2" key="3">
    <citation type="submission" date="2006-01" db="EMBL/GenBank/DDBJ databases">
        <authorList>
            <person name="Buell R."/>
        </authorList>
    </citation>
    <scope>NUCLEOTIDE SEQUENCE</scope>
</reference>
<feature type="compositionally biased region" description="Low complexity" evidence="1">
    <location>
        <begin position="45"/>
        <end position="58"/>
    </location>
</feature>
<sequence>MPAEGGENGMLTGVRGRMNSGGILMTGGGGRGSSRSDEDNGGGDAASSAALAAASVGRRSGDGSGRWMHGAGAVESSGEAGEKSKKDGG</sequence>
<feature type="compositionally biased region" description="Low complexity" evidence="1">
    <location>
        <begin position="70"/>
        <end position="79"/>
    </location>
</feature>
<evidence type="ECO:0000256" key="1">
    <source>
        <dbReference type="SAM" id="MobiDB-lite"/>
    </source>
</evidence>
<evidence type="ECO:0000313" key="2">
    <source>
        <dbReference type="EMBL" id="ABA93528.1"/>
    </source>
</evidence>
<gene>
    <name evidence="2" type="ordered locus">LOC_Os11g27680</name>
</gene>
<dbReference type="EMBL" id="DP000010">
    <property type="protein sequence ID" value="ABA93528.1"/>
    <property type="molecule type" value="Genomic_DNA"/>
</dbReference>
<protein>
    <submittedName>
        <fullName evidence="2">Uncharacterized protein</fullName>
    </submittedName>
</protein>
<reference evidence="2" key="1">
    <citation type="journal article" date="2005" name="BMC Biol.">
        <title>The sequence of rice chromosomes 11 and 12, rich in disease resistance genes and recent gene duplications.</title>
        <authorList>
            <consortium name="The rice chromosomes 11 and 12 sequencing consortia"/>
        </authorList>
    </citation>
    <scope>NUCLEOTIDE SEQUENCE [LARGE SCALE GENOMIC DNA]</scope>
</reference>
<feature type="compositionally biased region" description="Basic and acidic residues" evidence="1">
    <location>
        <begin position="80"/>
        <end position="89"/>
    </location>
</feature>
<accession>Q2R4Q4</accession>
<dbReference type="AlphaFoldDB" id="Q2R4Q4"/>
<proteinExistence type="predicted"/>